<reference evidence="7" key="1">
    <citation type="journal article" date="2014" name="Front. Microbiol.">
        <title>High frequency of phylogenetically diverse reductive dehalogenase-homologous genes in deep subseafloor sedimentary metagenomes.</title>
        <authorList>
            <person name="Kawai M."/>
            <person name="Futagami T."/>
            <person name="Toyoda A."/>
            <person name="Takaki Y."/>
            <person name="Nishi S."/>
            <person name="Hori S."/>
            <person name="Arai W."/>
            <person name="Tsubouchi T."/>
            <person name="Morono Y."/>
            <person name="Uchiyama I."/>
            <person name="Ito T."/>
            <person name="Fujiyama A."/>
            <person name="Inagaki F."/>
            <person name="Takami H."/>
        </authorList>
    </citation>
    <scope>NUCLEOTIDE SEQUENCE</scope>
    <source>
        <strain evidence="7">Expedition CK06-06</strain>
    </source>
</reference>
<keyword evidence="3" id="KW-0732">Signal</keyword>
<dbReference type="PANTHER" id="PTHR47245:SF1">
    <property type="entry name" value="FOLDASE PROTEIN PRSA"/>
    <property type="match status" value="1"/>
</dbReference>
<accession>X0VRY7</accession>
<dbReference type="Pfam" id="PF00639">
    <property type="entry name" value="Rotamase"/>
    <property type="match status" value="2"/>
</dbReference>
<dbReference type="EC" id="5.2.1.8" evidence="2"/>
<proteinExistence type="predicted"/>
<dbReference type="AlphaFoldDB" id="X0VRY7"/>
<keyword evidence="4" id="KW-0697">Rotamase</keyword>
<gene>
    <name evidence="7" type="ORF">S01H1_38220</name>
</gene>
<feature type="domain" description="PpiC" evidence="6">
    <location>
        <begin position="148"/>
        <end position="245"/>
    </location>
</feature>
<keyword evidence="5" id="KW-0413">Isomerase</keyword>
<comment type="caution">
    <text evidence="7">The sequence shown here is derived from an EMBL/GenBank/DDBJ whole genome shotgun (WGS) entry which is preliminary data.</text>
</comment>
<dbReference type="PANTHER" id="PTHR47245">
    <property type="entry name" value="PEPTIDYLPROLYL ISOMERASE"/>
    <property type="match status" value="1"/>
</dbReference>
<dbReference type="EMBL" id="BARS01024045">
    <property type="protein sequence ID" value="GAG03316.1"/>
    <property type="molecule type" value="Genomic_DNA"/>
</dbReference>
<protein>
    <recommendedName>
        <fullName evidence="2">peptidylprolyl isomerase</fullName>
        <ecNumber evidence="2">5.2.1.8</ecNumber>
    </recommendedName>
</protein>
<evidence type="ECO:0000256" key="2">
    <source>
        <dbReference type="ARBA" id="ARBA00013194"/>
    </source>
</evidence>
<evidence type="ECO:0000256" key="4">
    <source>
        <dbReference type="ARBA" id="ARBA00023110"/>
    </source>
</evidence>
<evidence type="ECO:0000256" key="1">
    <source>
        <dbReference type="ARBA" id="ARBA00000971"/>
    </source>
</evidence>
<dbReference type="PROSITE" id="PS50198">
    <property type="entry name" value="PPIC_PPIASE_2"/>
    <property type="match status" value="2"/>
</dbReference>
<dbReference type="InterPro" id="IPR050245">
    <property type="entry name" value="PrsA_foldase"/>
</dbReference>
<dbReference type="Gene3D" id="3.10.50.40">
    <property type="match status" value="2"/>
</dbReference>
<evidence type="ECO:0000313" key="7">
    <source>
        <dbReference type="EMBL" id="GAG03316.1"/>
    </source>
</evidence>
<evidence type="ECO:0000256" key="5">
    <source>
        <dbReference type="ARBA" id="ARBA00023235"/>
    </source>
</evidence>
<dbReference type="GO" id="GO:0003755">
    <property type="term" value="F:peptidyl-prolyl cis-trans isomerase activity"/>
    <property type="evidence" value="ECO:0007669"/>
    <property type="project" value="UniProtKB-KW"/>
</dbReference>
<evidence type="ECO:0000259" key="6">
    <source>
        <dbReference type="PROSITE" id="PS50198"/>
    </source>
</evidence>
<feature type="non-terminal residue" evidence="7">
    <location>
        <position position="269"/>
    </location>
</feature>
<name>X0VRY7_9ZZZZ</name>
<organism evidence="7">
    <name type="scientific">marine sediment metagenome</name>
    <dbReference type="NCBI Taxonomy" id="412755"/>
    <lineage>
        <taxon>unclassified sequences</taxon>
        <taxon>metagenomes</taxon>
        <taxon>ecological metagenomes</taxon>
    </lineage>
</organism>
<comment type="catalytic activity">
    <reaction evidence="1">
        <text>[protein]-peptidylproline (omega=180) = [protein]-peptidylproline (omega=0)</text>
        <dbReference type="Rhea" id="RHEA:16237"/>
        <dbReference type="Rhea" id="RHEA-COMP:10747"/>
        <dbReference type="Rhea" id="RHEA-COMP:10748"/>
        <dbReference type="ChEBI" id="CHEBI:83833"/>
        <dbReference type="ChEBI" id="CHEBI:83834"/>
        <dbReference type="EC" id="5.2.1.8"/>
    </reaction>
</comment>
<feature type="domain" description="PpiC" evidence="6">
    <location>
        <begin position="39"/>
        <end position="130"/>
    </location>
</feature>
<dbReference type="InterPro" id="IPR000297">
    <property type="entry name" value="PPIase_PpiC"/>
</dbReference>
<dbReference type="InterPro" id="IPR046357">
    <property type="entry name" value="PPIase_dom_sf"/>
</dbReference>
<dbReference type="SUPFAM" id="SSF54534">
    <property type="entry name" value="FKBP-like"/>
    <property type="match status" value="2"/>
</dbReference>
<evidence type="ECO:0000256" key="3">
    <source>
        <dbReference type="ARBA" id="ARBA00022729"/>
    </source>
</evidence>
<sequence length="269" mass="30245">VDVELKSRDPPLSKDYRDLVKAVMLIDKLRDEYFDQQVPVYAEQRHIMAMLLESDSQATEVRLRLEEYGEDFVELAGELSLESLFSEETGDLGWRPEGVLTILLGTSVIDEYAFNSKVDVLSQPLYDEEGIKGVGYWLIKVLERKEKTETAEVLGILLGSEEEALGVKDRLEAGEDFGELANELSQHYESKENDGELGWLTPGEAGLTFDEFVFNSEIEPGVVSEPIFDDAILTEGGYWIIKVLDREEEPEKADVQVMLLASEEEALGV</sequence>
<feature type="non-terminal residue" evidence="7">
    <location>
        <position position="1"/>
    </location>
</feature>